<name>A0ABV6JW10_9PROT</name>
<dbReference type="Gene3D" id="3.40.50.980">
    <property type="match status" value="2"/>
</dbReference>
<dbReference type="InterPro" id="IPR000873">
    <property type="entry name" value="AMP-dep_synth/lig_dom"/>
</dbReference>
<dbReference type="InterPro" id="IPR045851">
    <property type="entry name" value="AMP-bd_C_sf"/>
</dbReference>
<dbReference type="InterPro" id="IPR025110">
    <property type="entry name" value="AMP-bd_C"/>
</dbReference>
<dbReference type="PANTHER" id="PTHR43767:SF1">
    <property type="entry name" value="NONRIBOSOMAL PEPTIDE SYNTHASE PES1 (EUROFUNG)-RELATED"/>
    <property type="match status" value="1"/>
</dbReference>
<dbReference type="Gene3D" id="3.30.300.30">
    <property type="match status" value="1"/>
</dbReference>
<dbReference type="InterPro" id="IPR020845">
    <property type="entry name" value="AMP-binding_CS"/>
</dbReference>
<dbReference type="Pfam" id="PF13193">
    <property type="entry name" value="AMP-binding_C"/>
    <property type="match status" value="1"/>
</dbReference>
<dbReference type="Proteomes" id="UP001589865">
    <property type="component" value="Unassembled WGS sequence"/>
</dbReference>
<dbReference type="SUPFAM" id="SSF56801">
    <property type="entry name" value="Acetyl-CoA synthetase-like"/>
    <property type="match status" value="1"/>
</dbReference>
<comment type="caution">
    <text evidence="4">The sequence shown here is derived from an EMBL/GenBank/DDBJ whole genome shotgun (WGS) entry which is preliminary data.</text>
</comment>
<proteinExistence type="predicted"/>
<evidence type="ECO:0000259" key="2">
    <source>
        <dbReference type="Pfam" id="PF00501"/>
    </source>
</evidence>
<dbReference type="Gene3D" id="2.30.38.10">
    <property type="entry name" value="Luciferase, Domain 3"/>
    <property type="match status" value="1"/>
</dbReference>
<dbReference type="EMBL" id="JBHLUN010000012">
    <property type="protein sequence ID" value="MFC0409901.1"/>
    <property type="molecule type" value="Genomic_DNA"/>
</dbReference>
<feature type="compositionally biased region" description="Low complexity" evidence="1">
    <location>
        <begin position="549"/>
        <end position="558"/>
    </location>
</feature>
<evidence type="ECO:0000259" key="3">
    <source>
        <dbReference type="Pfam" id="PF13193"/>
    </source>
</evidence>
<feature type="domain" description="AMP-binding enzyme C-terminal" evidence="3">
    <location>
        <begin position="451"/>
        <end position="528"/>
    </location>
</feature>
<feature type="compositionally biased region" description="Polar residues" evidence="1">
    <location>
        <begin position="565"/>
        <end position="574"/>
    </location>
</feature>
<feature type="domain" description="AMP-dependent synthetase/ligase" evidence="2">
    <location>
        <begin position="36"/>
        <end position="400"/>
    </location>
</feature>
<gene>
    <name evidence="4" type="ORF">ACFFGY_16740</name>
</gene>
<evidence type="ECO:0000256" key="1">
    <source>
        <dbReference type="SAM" id="MobiDB-lite"/>
    </source>
</evidence>
<dbReference type="PROSITE" id="PS00455">
    <property type="entry name" value="AMP_BINDING"/>
    <property type="match status" value="1"/>
</dbReference>
<reference evidence="4 5" key="1">
    <citation type="submission" date="2024-09" db="EMBL/GenBank/DDBJ databases">
        <authorList>
            <person name="Sun Q."/>
            <person name="Mori K."/>
        </authorList>
    </citation>
    <scope>NUCLEOTIDE SEQUENCE [LARGE SCALE GENOMIC DNA]</scope>
    <source>
        <strain evidence="4 5">TBRC 5777</strain>
    </source>
</reference>
<accession>A0ABV6JW10</accession>
<organism evidence="4 5">
    <name type="scientific">Roseomonas elaeocarpi</name>
    <dbReference type="NCBI Taxonomy" id="907779"/>
    <lineage>
        <taxon>Bacteria</taxon>
        <taxon>Pseudomonadati</taxon>
        <taxon>Pseudomonadota</taxon>
        <taxon>Alphaproteobacteria</taxon>
        <taxon>Acetobacterales</taxon>
        <taxon>Roseomonadaceae</taxon>
        <taxon>Roseomonas</taxon>
    </lineage>
</organism>
<sequence length="574" mass="62131">MTASSPSPRQIWPEDFAARYRARGYWRGETFSDFLRARAAELPDNLAVVDAANRWTYAELLRRAESMAAGFLGLGLRRGDRVVVQLGNRAEFFSVVFGLFRAGLVPVFALPAHRLTEIRHFVAKSGAAAYLAADRGDGFDYRMLARSLILERDTAAPPLRVLILGEAEEFTPLHALPMVPLPEEDASPSDVAFVQISGGSTGLSKLIPRTHDDYIYSFRASAEICALSLRSVYLGALPIAHNFPMSSPGTFGTLYAGGRVVLSPSPSPEAAFPLIEREGVTITGLVPPLALLWLDAAPKTKHDLSSLQVLQVGGAKFTPEVAARVRPVLRCTLQQVFGMAEGLVNYTRLDDAEEVIVNTQGRPISPDDEVLVVDDSGEPVPEGEPGYLLTRGPYTIRAYHDDPGANARSFTADGFYHTGDIVRRRADGYLVVGGRAGDHINRAGEKISAEEIEDHLLAHPQVFDVAVVSIPDEYLGERSCAFVIPRSGAERPRPTALKAWMRARGIAEFKVPDQVVLVERFDTTAAGKTSRKELRARLRAEFLAAQAARAAGTPAEGAAPPPADNRSQNGGTGA</sequence>
<feature type="region of interest" description="Disordered" evidence="1">
    <location>
        <begin position="549"/>
        <end position="574"/>
    </location>
</feature>
<dbReference type="RefSeq" id="WP_377045651.1">
    <property type="nucleotide sequence ID" value="NZ_JBHLUN010000012.1"/>
</dbReference>
<dbReference type="Pfam" id="PF00501">
    <property type="entry name" value="AMP-binding"/>
    <property type="match status" value="1"/>
</dbReference>
<keyword evidence="5" id="KW-1185">Reference proteome</keyword>
<dbReference type="InterPro" id="IPR050237">
    <property type="entry name" value="ATP-dep_AMP-bd_enzyme"/>
</dbReference>
<protein>
    <submittedName>
        <fullName evidence="4">(2,3-dihydroxybenzoyl)adenylate synthase</fullName>
    </submittedName>
</protein>
<dbReference type="PANTHER" id="PTHR43767">
    <property type="entry name" value="LONG-CHAIN-FATTY-ACID--COA LIGASE"/>
    <property type="match status" value="1"/>
</dbReference>
<evidence type="ECO:0000313" key="5">
    <source>
        <dbReference type="Proteomes" id="UP001589865"/>
    </source>
</evidence>
<evidence type="ECO:0000313" key="4">
    <source>
        <dbReference type="EMBL" id="MFC0409901.1"/>
    </source>
</evidence>
<dbReference type="CDD" id="cd05920">
    <property type="entry name" value="23DHB-AMP_lg"/>
    <property type="match status" value="1"/>
</dbReference>